<dbReference type="GO" id="GO:0003676">
    <property type="term" value="F:nucleic acid binding"/>
    <property type="evidence" value="ECO:0007669"/>
    <property type="project" value="InterPro"/>
</dbReference>
<dbReference type="SMART" id="SM00910">
    <property type="entry name" value="HIRAN"/>
    <property type="match status" value="1"/>
</dbReference>
<keyword evidence="1" id="KW-0479">Metal-binding</keyword>
<feature type="compositionally biased region" description="Polar residues" evidence="3">
    <location>
        <begin position="38"/>
        <end position="53"/>
    </location>
</feature>
<evidence type="ECO:0000256" key="3">
    <source>
        <dbReference type="SAM" id="MobiDB-lite"/>
    </source>
</evidence>
<evidence type="ECO:0000313" key="6">
    <source>
        <dbReference type="Proteomes" id="UP000199597"/>
    </source>
</evidence>
<accession>A0A1H1W8V7</accession>
<dbReference type="GO" id="GO:0008270">
    <property type="term" value="F:zinc ion binding"/>
    <property type="evidence" value="ECO:0007669"/>
    <property type="project" value="InterPro"/>
</dbReference>
<evidence type="ECO:0000313" key="5">
    <source>
        <dbReference type="EMBL" id="SDS93768.1"/>
    </source>
</evidence>
<evidence type="ECO:0000256" key="2">
    <source>
        <dbReference type="ARBA" id="ARBA00022801"/>
    </source>
</evidence>
<dbReference type="RefSeq" id="WP_092015329.1">
    <property type="nucleotide sequence ID" value="NZ_LT629766.1"/>
</dbReference>
<evidence type="ECO:0000259" key="4">
    <source>
        <dbReference type="SMART" id="SM00910"/>
    </source>
</evidence>
<dbReference type="EMBL" id="LT629766">
    <property type="protein sequence ID" value="SDS93768.1"/>
    <property type="molecule type" value="Genomic_DNA"/>
</dbReference>
<dbReference type="Gene3D" id="3.30.70.2330">
    <property type="match status" value="1"/>
</dbReference>
<protein>
    <submittedName>
        <fullName evidence="5">HIRAN domain-containing protein</fullName>
    </submittedName>
</protein>
<feature type="region of interest" description="Disordered" evidence="3">
    <location>
        <begin position="31"/>
        <end position="53"/>
    </location>
</feature>
<organism evidence="5 6">
    <name type="scientific">Brevibacterium siliguriense</name>
    <dbReference type="NCBI Taxonomy" id="1136497"/>
    <lineage>
        <taxon>Bacteria</taxon>
        <taxon>Bacillati</taxon>
        <taxon>Actinomycetota</taxon>
        <taxon>Actinomycetes</taxon>
        <taxon>Micrococcales</taxon>
        <taxon>Brevibacteriaceae</taxon>
        <taxon>Brevibacterium</taxon>
    </lineage>
</organism>
<name>A0A1H1W8V7_9MICO</name>
<reference evidence="6" key="1">
    <citation type="submission" date="2016-10" db="EMBL/GenBank/DDBJ databases">
        <authorList>
            <person name="Varghese N."/>
            <person name="Submissions S."/>
        </authorList>
    </citation>
    <scope>NUCLEOTIDE SEQUENCE [LARGE SCALE GENOMIC DNA]</scope>
    <source>
        <strain evidence="6">DSM 23676</strain>
    </source>
</reference>
<dbReference type="AlphaFoldDB" id="A0A1H1W8V7"/>
<evidence type="ECO:0000256" key="1">
    <source>
        <dbReference type="ARBA" id="ARBA00022723"/>
    </source>
</evidence>
<keyword evidence="6" id="KW-1185">Reference proteome</keyword>
<dbReference type="InterPro" id="IPR014905">
    <property type="entry name" value="HIRAN"/>
</dbReference>
<proteinExistence type="predicted"/>
<dbReference type="Proteomes" id="UP000199597">
    <property type="component" value="Chromosome I"/>
</dbReference>
<gene>
    <name evidence="5" type="ORF">SAMN04489752_2904</name>
</gene>
<dbReference type="OrthoDB" id="260852at2"/>
<dbReference type="GO" id="GO:0016818">
    <property type="term" value="F:hydrolase activity, acting on acid anhydrides, in phosphorus-containing anhydrides"/>
    <property type="evidence" value="ECO:0007669"/>
    <property type="project" value="InterPro"/>
</dbReference>
<sequence length="200" mass="21908">MWVAVGILLAIALGCWLVAKVVSSVAHKPQTDDALSNVPGQAPTNDVAPTSQTWLSKEEADSELVRDERGTLAFRVERREGEFRFVSQESGKQPAPGNLALARLGIFYLNVRGWKNYPAARLKVGDRIDLRRELENKHDPHAIAVARPGSKHIYGYVNKGFARRLAKPLDSGREFVGVVMGRAGVTIAIMPVAVAEELDL</sequence>
<keyword evidence="2" id="KW-0378">Hydrolase</keyword>
<dbReference type="Pfam" id="PF08797">
    <property type="entry name" value="HIRAN"/>
    <property type="match status" value="1"/>
</dbReference>
<feature type="domain" description="HIRAN" evidence="4">
    <location>
        <begin position="106"/>
        <end position="200"/>
    </location>
</feature>